<accession>A0A0W8FLF0</accession>
<dbReference type="Pfam" id="PF00582">
    <property type="entry name" value="Usp"/>
    <property type="match status" value="2"/>
</dbReference>
<dbReference type="PANTHER" id="PTHR46268:SF6">
    <property type="entry name" value="UNIVERSAL STRESS PROTEIN UP12"/>
    <property type="match status" value="1"/>
</dbReference>
<evidence type="ECO:0000259" key="2">
    <source>
        <dbReference type="Pfam" id="PF00582"/>
    </source>
</evidence>
<name>A0A0W8FLF0_9ZZZZ</name>
<dbReference type="AlphaFoldDB" id="A0A0W8FLF0"/>
<proteinExistence type="inferred from homology"/>
<reference evidence="3" key="1">
    <citation type="journal article" date="2015" name="Proc. Natl. Acad. Sci. U.S.A.">
        <title>Networks of energetic and metabolic interactions define dynamics in microbial communities.</title>
        <authorList>
            <person name="Embree M."/>
            <person name="Liu J.K."/>
            <person name="Al-Bassam M.M."/>
            <person name="Zengler K."/>
        </authorList>
    </citation>
    <scope>NUCLEOTIDE SEQUENCE</scope>
</reference>
<dbReference type="CDD" id="cd00293">
    <property type="entry name" value="USP-like"/>
    <property type="match status" value="2"/>
</dbReference>
<dbReference type="EMBL" id="LNQE01001062">
    <property type="protein sequence ID" value="KUG21454.1"/>
    <property type="molecule type" value="Genomic_DNA"/>
</dbReference>
<dbReference type="Gene3D" id="3.40.50.12370">
    <property type="match status" value="1"/>
</dbReference>
<comment type="similarity">
    <text evidence="1">Belongs to the universal stress protein A family.</text>
</comment>
<dbReference type="InterPro" id="IPR006015">
    <property type="entry name" value="Universal_stress_UspA"/>
</dbReference>
<gene>
    <name evidence="3" type="ORF">ASZ90_008810</name>
</gene>
<evidence type="ECO:0000256" key="1">
    <source>
        <dbReference type="ARBA" id="ARBA00008791"/>
    </source>
</evidence>
<dbReference type="InterPro" id="IPR006016">
    <property type="entry name" value="UspA"/>
</dbReference>
<comment type="caution">
    <text evidence="3">The sequence shown here is derived from an EMBL/GenBank/DDBJ whole genome shotgun (WGS) entry which is preliminary data.</text>
</comment>
<feature type="domain" description="UspA" evidence="2">
    <location>
        <begin position="164"/>
        <end position="284"/>
    </location>
</feature>
<feature type="domain" description="UspA" evidence="2">
    <location>
        <begin position="1"/>
        <end position="153"/>
    </location>
</feature>
<evidence type="ECO:0000313" key="3">
    <source>
        <dbReference type="EMBL" id="KUG21454.1"/>
    </source>
</evidence>
<protein>
    <recommendedName>
        <fullName evidence="2">UspA domain-containing protein</fullName>
    </recommendedName>
</protein>
<dbReference type="PRINTS" id="PR01438">
    <property type="entry name" value="UNVRSLSTRESS"/>
</dbReference>
<sequence>MIKKILIPTDGSVNSFTALEYGIYIARKLEASLTGLYVIDVNLIQGPMLTDISGSVGMPPYEGFFEAIEKSLDEKADFILKEFQECCRKSGIKNETKKVIGKISSVIIEEGQNTDLILMAKKGENFHLKEGGLLGSVAEAVTRNSGKPVLVTPDIFVEIESMALAFDGSASAIKALDLSLKLSQQNAWPLTVIIITADSKKAAALIAQVEEANQKNPDEPPIADCGTIILTGKEPDSIIKFICDGSIELMVMGAYGHNRLRELFLGSTTSQVIRKSPIPVLLIR</sequence>
<dbReference type="SUPFAM" id="SSF52402">
    <property type="entry name" value="Adenine nucleotide alpha hydrolases-like"/>
    <property type="match status" value="2"/>
</dbReference>
<dbReference type="PANTHER" id="PTHR46268">
    <property type="entry name" value="STRESS RESPONSE PROTEIN NHAX"/>
    <property type="match status" value="1"/>
</dbReference>
<organism evidence="3">
    <name type="scientific">hydrocarbon metagenome</name>
    <dbReference type="NCBI Taxonomy" id="938273"/>
    <lineage>
        <taxon>unclassified sequences</taxon>
        <taxon>metagenomes</taxon>
        <taxon>ecological metagenomes</taxon>
    </lineage>
</organism>